<dbReference type="Gene3D" id="1.20.144.10">
    <property type="entry name" value="Phosphatidic acid phosphatase type 2/haloperoxidase"/>
    <property type="match status" value="2"/>
</dbReference>
<evidence type="ECO:0000256" key="1">
    <source>
        <dbReference type="SAM" id="Phobius"/>
    </source>
</evidence>
<reference evidence="3 4" key="1">
    <citation type="submission" date="2014-12" db="EMBL/GenBank/DDBJ databases">
        <title>Comparative genomics of the lactic acid bacteria isolated from the honey bee gut.</title>
        <authorList>
            <person name="Ellegaard K.M."/>
            <person name="Tamarit D."/>
            <person name="Javelind E."/>
            <person name="Olofsson T."/>
            <person name="Andersson S.G."/>
            <person name="Vasquez A."/>
        </authorList>
    </citation>
    <scope>NUCLEOTIDE SEQUENCE [LARGE SCALE GENOMIC DNA]</scope>
    <source>
        <strain evidence="3 4">Hon2</strain>
    </source>
</reference>
<name>A0A0F4KSP6_9LACO</name>
<keyword evidence="4" id="KW-1185">Reference proteome</keyword>
<feature type="transmembrane region" description="Helical" evidence="1">
    <location>
        <begin position="148"/>
        <end position="169"/>
    </location>
</feature>
<feature type="transmembrane region" description="Helical" evidence="1">
    <location>
        <begin position="123"/>
        <end position="141"/>
    </location>
</feature>
<dbReference type="InterPro" id="IPR000326">
    <property type="entry name" value="PAP2/HPO"/>
</dbReference>
<dbReference type="InterPro" id="IPR036938">
    <property type="entry name" value="PAP2/HPO_sf"/>
</dbReference>
<dbReference type="EMBL" id="JXBZ01000005">
    <property type="protein sequence ID" value="KJY49078.1"/>
    <property type="molecule type" value="Genomic_DNA"/>
</dbReference>
<dbReference type="PANTHER" id="PTHR14969:SF13">
    <property type="entry name" value="AT30094P"/>
    <property type="match status" value="1"/>
</dbReference>
<keyword evidence="1" id="KW-0812">Transmembrane</keyword>
<evidence type="ECO:0000313" key="3">
    <source>
        <dbReference type="EMBL" id="KJY49078.1"/>
    </source>
</evidence>
<feature type="transmembrane region" description="Helical" evidence="1">
    <location>
        <begin position="83"/>
        <end position="103"/>
    </location>
</feature>
<dbReference type="OrthoDB" id="9789113at2"/>
<dbReference type="AlphaFoldDB" id="A0A0F4KSP6"/>
<gene>
    <name evidence="3" type="ORF">JG29_05200</name>
</gene>
<dbReference type="Proteomes" id="UP000033695">
    <property type="component" value="Unassembled WGS sequence"/>
</dbReference>
<dbReference type="STRING" id="1218508.JG29_05200"/>
<evidence type="ECO:0000259" key="2">
    <source>
        <dbReference type="SMART" id="SM00014"/>
    </source>
</evidence>
<feature type="transmembrane region" description="Helical" evidence="1">
    <location>
        <begin position="53"/>
        <end position="76"/>
    </location>
</feature>
<keyword evidence="1" id="KW-0472">Membrane</keyword>
<sequence>MKKNIKLLSLIISLYLLFLLITLLVVQKNSLIPQIDYSAWQLLHSSNPIYLKFFQLITNLGQPLTVVLLAILGSFLVNKQQRIFLLTTIIINTVGNHYFKYLIGRPRPQFPHLVKVQGYSFPSGHAVAITTLVLVLQIIIWQNTKKRLGLYLLALIALLIMGSRIILQVHFFSDVLAGCCIATANTLLIKYLLFDSHLTIFDSSNQKS</sequence>
<dbReference type="SMART" id="SM00014">
    <property type="entry name" value="acidPPc"/>
    <property type="match status" value="1"/>
</dbReference>
<dbReference type="Pfam" id="PF01569">
    <property type="entry name" value="PAP2"/>
    <property type="match status" value="1"/>
</dbReference>
<dbReference type="HOGENOM" id="CLU_072573_3_3_9"/>
<evidence type="ECO:0000313" key="4">
    <source>
        <dbReference type="Proteomes" id="UP000033695"/>
    </source>
</evidence>
<keyword evidence="1" id="KW-1133">Transmembrane helix</keyword>
<protein>
    <recommendedName>
        <fullName evidence="2">Phosphatidic acid phosphatase type 2/haloperoxidase domain-containing protein</fullName>
    </recommendedName>
</protein>
<comment type="caution">
    <text evidence="3">The sequence shown here is derived from an EMBL/GenBank/DDBJ whole genome shotgun (WGS) entry which is preliminary data.</text>
</comment>
<accession>A0A0F4KSP6</accession>
<feature type="transmembrane region" description="Helical" evidence="1">
    <location>
        <begin position="7"/>
        <end position="26"/>
    </location>
</feature>
<feature type="domain" description="Phosphatidic acid phosphatase type 2/haloperoxidase" evidence="2">
    <location>
        <begin position="81"/>
        <end position="190"/>
    </location>
</feature>
<dbReference type="SUPFAM" id="SSF48317">
    <property type="entry name" value="Acid phosphatase/Vanadium-dependent haloperoxidase"/>
    <property type="match status" value="1"/>
</dbReference>
<feature type="transmembrane region" description="Helical" evidence="1">
    <location>
        <begin position="175"/>
        <end position="194"/>
    </location>
</feature>
<dbReference type="CDD" id="cd03392">
    <property type="entry name" value="PAP2_like_2"/>
    <property type="match status" value="1"/>
</dbReference>
<proteinExistence type="predicted"/>
<dbReference type="RefSeq" id="WP_052696282.1">
    <property type="nucleotide sequence ID" value="NZ_JBHTHW010000003.1"/>
</dbReference>
<organism evidence="3 4">
    <name type="scientific">Bombilactobacillus mellis</name>
    <dbReference type="NCBI Taxonomy" id="1218508"/>
    <lineage>
        <taxon>Bacteria</taxon>
        <taxon>Bacillati</taxon>
        <taxon>Bacillota</taxon>
        <taxon>Bacilli</taxon>
        <taxon>Lactobacillales</taxon>
        <taxon>Lactobacillaceae</taxon>
        <taxon>Bombilactobacillus</taxon>
    </lineage>
</organism>
<dbReference type="PANTHER" id="PTHR14969">
    <property type="entry name" value="SPHINGOSINE-1-PHOSPHATE PHOSPHOHYDROLASE"/>
    <property type="match status" value="1"/>
</dbReference>